<dbReference type="EMBL" id="JAQQWP010000001">
    <property type="protein sequence ID" value="KAK8132253.1"/>
    <property type="molecule type" value="Genomic_DNA"/>
</dbReference>
<organism evidence="1 2">
    <name type="scientific">Apiospora kogelbergensis</name>
    <dbReference type="NCBI Taxonomy" id="1337665"/>
    <lineage>
        <taxon>Eukaryota</taxon>
        <taxon>Fungi</taxon>
        <taxon>Dikarya</taxon>
        <taxon>Ascomycota</taxon>
        <taxon>Pezizomycotina</taxon>
        <taxon>Sordariomycetes</taxon>
        <taxon>Xylariomycetidae</taxon>
        <taxon>Amphisphaeriales</taxon>
        <taxon>Apiosporaceae</taxon>
        <taxon>Apiospora</taxon>
    </lineage>
</organism>
<evidence type="ECO:0000313" key="1">
    <source>
        <dbReference type="EMBL" id="KAK8132253.1"/>
    </source>
</evidence>
<reference evidence="1 2" key="1">
    <citation type="submission" date="2023-01" db="EMBL/GenBank/DDBJ databases">
        <title>Analysis of 21 Apiospora genomes using comparative genomics revels a genus with tremendous synthesis potential of carbohydrate active enzymes and secondary metabolites.</title>
        <authorList>
            <person name="Sorensen T."/>
        </authorList>
    </citation>
    <scope>NUCLEOTIDE SEQUENCE [LARGE SCALE GENOMIC DNA]</scope>
    <source>
        <strain evidence="1 2">CBS 117206</strain>
    </source>
</reference>
<proteinExistence type="predicted"/>
<accession>A0AAW0RBQ2</accession>
<evidence type="ECO:0000313" key="2">
    <source>
        <dbReference type="Proteomes" id="UP001392437"/>
    </source>
</evidence>
<gene>
    <name evidence="1" type="ORF">PG999_000426</name>
</gene>
<dbReference type="Proteomes" id="UP001392437">
    <property type="component" value="Unassembled WGS sequence"/>
</dbReference>
<protein>
    <submittedName>
        <fullName evidence="1">Uncharacterized protein</fullName>
    </submittedName>
</protein>
<name>A0AAW0RBQ2_9PEZI</name>
<keyword evidence="2" id="KW-1185">Reference proteome</keyword>
<dbReference type="AlphaFoldDB" id="A0AAW0RBQ2"/>
<sequence>MAPAPRFLKSIVPARAMKQLKSLTVDVEMTDPHWRFVAGNISPKLEGLRSLTIVARYDMDDKLYDFGSIATLESTRTLIEERVWPAATLGELLEQFIVHVHSGAGSTLAGRDPRFEPTYFLEHKDLPAARGLSDGRSFSKLVECSNNGLVRDAARARFVEGIVCTAP</sequence>
<comment type="caution">
    <text evidence="1">The sequence shown here is derived from an EMBL/GenBank/DDBJ whole genome shotgun (WGS) entry which is preliminary data.</text>
</comment>